<organism evidence="1 2">
    <name type="scientific">Haloarcula quadrata</name>
    <dbReference type="NCBI Taxonomy" id="182779"/>
    <lineage>
        <taxon>Archaea</taxon>
        <taxon>Methanobacteriati</taxon>
        <taxon>Methanobacteriota</taxon>
        <taxon>Stenosarchaea group</taxon>
        <taxon>Halobacteria</taxon>
        <taxon>Halobacteriales</taxon>
        <taxon>Haloarculaceae</taxon>
        <taxon>Haloarcula</taxon>
    </lineage>
</organism>
<dbReference type="EMBL" id="RBWW01000002">
    <property type="protein sequence ID" value="RKS78032.1"/>
    <property type="molecule type" value="Genomic_DNA"/>
</dbReference>
<reference evidence="1 2" key="1">
    <citation type="submission" date="2018-10" db="EMBL/GenBank/DDBJ databases">
        <title>Genomic Encyclopedia of Archaeal and Bacterial Type Strains, Phase II (KMG-II): from individual species to whole genera.</title>
        <authorList>
            <person name="Goeker M."/>
        </authorList>
    </citation>
    <scope>NUCLEOTIDE SEQUENCE [LARGE SCALE GENOMIC DNA]</scope>
    <source>
        <strain evidence="1 2">DSM 11927</strain>
    </source>
</reference>
<accession>A0A495QVD8</accession>
<sequence length="139" mass="14997">MVPGEPLQDPSDKHEEYPPIQCDACRSALESPDGMPSFLLIDQLTVPLVGCTDHLKQFKSVCGYTTTATAEILNHRPAGGVSCPSCHLAPYNPQQPVIQVQDGAVAVLACPEHQSEIITRFHAGLDTQQRLTAQFDASS</sequence>
<evidence type="ECO:0000313" key="2">
    <source>
        <dbReference type="Proteomes" id="UP000268233"/>
    </source>
</evidence>
<name>A0A495QVD8_9EURY</name>
<dbReference type="Proteomes" id="UP000268233">
    <property type="component" value="Unassembled WGS sequence"/>
</dbReference>
<comment type="caution">
    <text evidence="1">The sequence shown here is derived from an EMBL/GenBank/DDBJ whole genome shotgun (WGS) entry which is preliminary data.</text>
</comment>
<evidence type="ECO:0000313" key="1">
    <source>
        <dbReference type="EMBL" id="RKS78032.1"/>
    </source>
</evidence>
<dbReference type="AlphaFoldDB" id="A0A495QVD8"/>
<gene>
    <name evidence="1" type="ORF">BDK61_3669</name>
</gene>
<protein>
    <submittedName>
        <fullName evidence="1">Uncharacterized protein</fullName>
    </submittedName>
</protein>
<keyword evidence="2" id="KW-1185">Reference proteome</keyword>
<proteinExistence type="predicted"/>